<keyword evidence="9" id="KW-1185">Reference proteome</keyword>
<evidence type="ECO:0000256" key="5">
    <source>
        <dbReference type="HAMAP-Rule" id="MF_01080"/>
    </source>
</evidence>
<dbReference type="GO" id="GO:0160148">
    <property type="term" value="F:tRNA pseudouridine(55) synthase activity"/>
    <property type="evidence" value="ECO:0007669"/>
    <property type="project" value="UniProtKB-EC"/>
</dbReference>
<dbReference type="PANTHER" id="PTHR13767">
    <property type="entry name" value="TRNA-PSEUDOURIDINE SYNTHASE"/>
    <property type="match status" value="1"/>
</dbReference>
<keyword evidence="4 5" id="KW-0413">Isomerase</keyword>
<dbReference type="InterPro" id="IPR020103">
    <property type="entry name" value="PsdUridine_synth_cat_dom_sf"/>
</dbReference>
<organism evidence="8 9">
    <name type="scientific">Enterocloster citroniae</name>
    <dbReference type="NCBI Taxonomy" id="358743"/>
    <lineage>
        <taxon>Bacteria</taxon>
        <taxon>Bacillati</taxon>
        <taxon>Bacillota</taxon>
        <taxon>Clostridia</taxon>
        <taxon>Lachnospirales</taxon>
        <taxon>Lachnospiraceae</taxon>
        <taxon>Enterocloster</taxon>
    </lineage>
</organism>
<evidence type="ECO:0000313" key="8">
    <source>
        <dbReference type="EMBL" id="MET3573066.1"/>
    </source>
</evidence>
<proteinExistence type="inferred from homology"/>
<dbReference type="CDD" id="cd02573">
    <property type="entry name" value="PseudoU_synth_EcTruB"/>
    <property type="match status" value="1"/>
</dbReference>
<dbReference type="InterPro" id="IPR014780">
    <property type="entry name" value="tRNA_psdUridine_synth_TruB"/>
</dbReference>
<protein>
    <recommendedName>
        <fullName evidence="5">tRNA pseudouridine synthase B</fullName>
        <ecNumber evidence="5">5.4.99.25</ecNumber>
    </recommendedName>
    <alternativeName>
        <fullName evidence="5">tRNA pseudouridine(55) synthase</fullName>
        <shortName evidence="5">Psi55 synthase</shortName>
    </alternativeName>
    <alternativeName>
        <fullName evidence="5">tRNA pseudouridylate synthase</fullName>
    </alternativeName>
    <alternativeName>
        <fullName evidence="5">tRNA-uridine isomerase</fullName>
    </alternativeName>
</protein>
<gene>
    <name evidence="5" type="primary">truB</name>
    <name evidence="8" type="ORF">ABID13_004726</name>
</gene>
<evidence type="ECO:0000256" key="3">
    <source>
        <dbReference type="ARBA" id="ARBA00022694"/>
    </source>
</evidence>
<dbReference type="HAMAP" id="MF_01080">
    <property type="entry name" value="TruB_bact"/>
    <property type="match status" value="1"/>
</dbReference>
<comment type="similarity">
    <text evidence="2 5">Belongs to the pseudouridine synthase TruB family. Type 1 subfamily.</text>
</comment>
<evidence type="ECO:0000313" key="9">
    <source>
        <dbReference type="Proteomes" id="UP001549200"/>
    </source>
</evidence>
<dbReference type="EMBL" id="JBEPLZ010000025">
    <property type="protein sequence ID" value="MET3573066.1"/>
    <property type="molecule type" value="Genomic_DNA"/>
</dbReference>
<comment type="catalytic activity">
    <reaction evidence="1 5">
        <text>uridine(55) in tRNA = pseudouridine(55) in tRNA</text>
        <dbReference type="Rhea" id="RHEA:42532"/>
        <dbReference type="Rhea" id="RHEA-COMP:10101"/>
        <dbReference type="Rhea" id="RHEA-COMP:10102"/>
        <dbReference type="ChEBI" id="CHEBI:65314"/>
        <dbReference type="ChEBI" id="CHEBI:65315"/>
        <dbReference type="EC" id="5.4.99.25"/>
    </reaction>
</comment>
<dbReference type="EC" id="5.4.99.25" evidence="5"/>
<comment type="caution">
    <text evidence="8">The sequence shown here is derived from an EMBL/GenBank/DDBJ whole genome shotgun (WGS) entry which is preliminary data.</text>
</comment>
<evidence type="ECO:0000259" key="7">
    <source>
        <dbReference type="Pfam" id="PF16198"/>
    </source>
</evidence>
<dbReference type="Pfam" id="PF01509">
    <property type="entry name" value="TruB_N"/>
    <property type="match status" value="1"/>
</dbReference>
<dbReference type="SUPFAM" id="SSF55120">
    <property type="entry name" value="Pseudouridine synthase"/>
    <property type="match status" value="1"/>
</dbReference>
<comment type="function">
    <text evidence="5">Responsible for synthesis of pseudouridine from uracil-55 in the psi GC loop of transfer RNAs.</text>
</comment>
<reference evidence="8 9" key="1">
    <citation type="submission" date="2024-06" db="EMBL/GenBank/DDBJ databases">
        <title>Genomic Encyclopedia of Type Strains, Phase IV (KMG-IV): sequencing the most valuable type-strain genomes for metagenomic binning, comparative biology and taxonomic classification.</title>
        <authorList>
            <person name="Goeker M."/>
        </authorList>
    </citation>
    <scope>NUCLEOTIDE SEQUENCE [LARGE SCALE GENOMIC DNA]</scope>
    <source>
        <strain evidence="8 9">DSM 19261</strain>
    </source>
</reference>
<dbReference type="Gene3D" id="3.30.2350.10">
    <property type="entry name" value="Pseudouridine synthase"/>
    <property type="match status" value="1"/>
</dbReference>
<keyword evidence="3 5" id="KW-0819">tRNA processing</keyword>
<evidence type="ECO:0000256" key="2">
    <source>
        <dbReference type="ARBA" id="ARBA00005642"/>
    </source>
</evidence>
<feature type="domain" description="Pseudouridine synthase II N-terminal" evidence="6">
    <location>
        <begin position="42"/>
        <end position="192"/>
    </location>
</feature>
<evidence type="ECO:0000256" key="1">
    <source>
        <dbReference type="ARBA" id="ARBA00000385"/>
    </source>
</evidence>
<dbReference type="Proteomes" id="UP001549200">
    <property type="component" value="Unassembled WGS sequence"/>
</dbReference>
<dbReference type="InterPro" id="IPR032819">
    <property type="entry name" value="TruB_C"/>
</dbReference>
<dbReference type="Pfam" id="PF16198">
    <property type="entry name" value="TruB_C_2"/>
    <property type="match status" value="1"/>
</dbReference>
<sequence>MPESKAQTYFGTEIKDKTMYHGIINIYKEPGYTSHDVVARLRGILKQKKIGHTGTLDPAAEGVLPVCLGMGTRLCDMLTDRSKTYEAVMLLGTVTDTQDTTGTVLMEHRESAMDLDEKAVTEAVMGFLGEYDQIPPMYSALKVDGKKLYELARAGKEIERQARRVQILEIQVERMELPRVWMKVTCSKGTYIRTLCHDIGARLGCGGCMEHLTRTRVDRFEIKDSLKLDEVEAIRDEGRLDACIFPVEAALQSYAVLKVRPEADPLLYNGNPCFKNQLDTGDDREWVKDLAEGQKFRMYDSRGRFVGVYEYQDSRHWWKPWKMFLTSGMNEFFKQAPVPEENEE</sequence>
<evidence type="ECO:0000259" key="6">
    <source>
        <dbReference type="Pfam" id="PF01509"/>
    </source>
</evidence>
<dbReference type="NCBIfam" id="TIGR00431">
    <property type="entry name" value="TruB"/>
    <property type="match status" value="1"/>
</dbReference>
<dbReference type="PANTHER" id="PTHR13767:SF2">
    <property type="entry name" value="PSEUDOURIDYLATE SYNTHASE TRUB1"/>
    <property type="match status" value="1"/>
</dbReference>
<accession>A0ABV2G471</accession>
<dbReference type="InterPro" id="IPR002501">
    <property type="entry name" value="PsdUridine_synth_N"/>
</dbReference>
<evidence type="ECO:0000256" key="4">
    <source>
        <dbReference type="ARBA" id="ARBA00023235"/>
    </source>
</evidence>
<feature type="active site" description="Nucleophile" evidence="5">
    <location>
        <position position="57"/>
    </location>
</feature>
<feature type="domain" description="tRNA pseudouridylate synthase B C-terminal" evidence="7">
    <location>
        <begin position="193"/>
        <end position="252"/>
    </location>
</feature>
<name>A0ABV2G471_9FIRM</name>